<dbReference type="EMBL" id="HBEL01050308">
    <property type="protein sequence ID" value="CAD8427002.1"/>
    <property type="molecule type" value="Transcribed_RNA"/>
</dbReference>
<proteinExistence type="predicted"/>
<dbReference type="AlphaFoldDB" id="A0A7S0GMS5"/>
<accession>A0A7S0GMS5</accession>
<gene>
    <name evidence="1" type="ORF">PINE0816_LOCUS23167</name>
</gene>
<evidence type="ECO:0000313" key="1">
    <source>
        <dbReference type="EMBL" id="CAD8427002.1"/>
    </source>
</evidence>
<reference evidence="1" key="1">
    <citation type="submission" date="2021-01" db="EMBL/GenBank/DDBJ databases">
        <authorList>
            <person name="Corre E."/>
            <person name="Pelletier E."/>
            <person name="Niang G."/>
            <person name="Scheremetjew M."/>
            <person name="Finn R."/>
            <person name="Kale V."/>
            <person name="Holt S."/>
            <person name="Cochrane G."/>
            <person name="Meng A."/>
            <person name="Brown T."/>
            <person name="Cohen L."/>
        </authorList>
    </citation>
    <scope>NUCLEOTIDE SEQUENCE</scope>
    <source>
        <strain evidence="1">CCAP1064/1</strain>
    </source>
</reference>
<protein>
    <submittedName>
        <fullName evidence="1">Uncharacterized protein</fullName>
    </submittedName>
</protein>
<sequence length="163" mass="18202">MWDDVLLPLLTELMDVCRVNHFSQGNDLRATLFKALVGMAHGLGKKRFKRHYLELLTELLFATLEVEHGRHSSNFRTDDARDGNQLAVHAAEQCCEELSELVGSMIFRGRLDDGQQEVYDSVLQKRTRDRLQPGPVGDMGLVMGRDAFSGGFGGPSRPTTRVG</sequence>
<name>A0A7S0GMS5_9STRA</name>
<organism evidence="1">
    <name type="scientific">Proboscia inermis</name>
    <dbReference type="NCBI Taxonomy" id="420281"/>
    <lineage>
        <taxon>Eukaryota</taxon>
        <taxon>Sar</taxon>
        <taxon>Stramenopiles</taxon>
        <taxon>Ochrophyta</taxon>
        <taxon>Bacillariophyta</taxon>
        <taxon>Coscinodiscophyceae</taxon>
        <taxon>Rhizosoleniophycidae</taxon>
        <taxon>Rhizosoleniales</taxon>
        <taxon>Rhizosoleniaceae</taxon>
        <taxon>Proboscia</taxon>
    </lineage>
</organism>